<sequence>MPEGAIRILCVEDEPDLREDLVDVLRECGYYVDAAADGPTGFAMAQAQRYDVILCDVLLPGMNGHQLVSDLRQGSGASSGTPVIFLTAYADRKIHDDCTSLANTQVIMKPVDYRNLESLVSSIAIGAR</sequence>
<organism evidence="4 5">
    <name type="scientific">Novosphingobium jiangmenense</name>
    <dbReference type="NCBI Taxonomy" id="2791981"/>
    <lineage>
        <taxon>Bacteria</taxon>
        <taxon>Pseudomonadati</taxon>
        <taxon>Pseudomonadota</taxon>
        <taxon>Alphaproteobacteria</taxon>
        <taxon>Sphingomonadales</taxon>
        <taxon>Sphingomonadaceae</taxon>
        <taxon>Novosphingobium</taxon>
    </lineage>
</organism>
<keyword evidence="1 2" id="KW-0597">Phosphoprotein</keyword>
<comment type="caution">
    <text evidence="4">The sequence shown here is derived from an EMBL/GenBank/DDBJ whole genome shotgun (WGS) entry which is preliminary data.</text>
</comment>
<accession>A0ABS0HBN0</accession>
<evidence type="ECO:0000313" key="5">
    <source>
        <dbReference type="Proteomes" id="UP000600799"/>
    </source>
</evidence>
<dbReference type="Proteomes" id="UP000600799">
    <property type="component" value="Unassembled WGS sequence"/>
</dbReference>
<protein>
    <submittedName>
        <fullName evidence="4">Response regulator</fullName>
    </submittedName>
</protein>
<dbReference type="PANTHER" id="PTHR44591">
    <property type="entry name" value="STRESS RESPONSE REGULATOR PROTEIN 1"/>
    <property type="match status" value="1"/>
</dbReference>
<evidence type="ECO:0000256" key="1">
    <source>
        <dbReference type="ARBA" id="ARBA00022553"/>
    </source>
</evidence>
<feature type="domain" description="Response regulatory" evidence="3">
    <location>
        <begin position="7"/>
        <end position="124"/>
    </location>
</feature>
<dbReference type="SMART" id="SM00448">
    <property type="entry name" value="REC"/>
    <property type="match status" value="1"/>
</dbReference>
<dbReference type="SUPFAM" id="SSF52172">
    <property type="entry name" value="CheY-like"/>
    <property type="match status" value="1"/>
</dbReference>
<name>A0ABS0HBN0_9SPHN</name>
<dbReference type="EMBL" id="JADQDC010000001">
    <property type="protein sequence ID" value="MBF9149688.1"/>
    <property type="molecule type" value="Genomic_DNA"/>
</dbReference>
<evidence type="ECO:0000313" key="4">
    <source>
        <dbReference type="EMBL" id="MBF9149688.1"/>
    </source>
</evidence>
<feature type="modified residue" description="4-aspartylphosphate" evidence="2">
    <location>
        <position position="56"/>
    </location>
</feature>
<dbReference type="InterPro" id="IPR001789">
    <property type="entry name" value="Sig_transdc_resp-reg_receiver"/>
</dbReference>
<dbReference type="InterPro" id="IPR050595">
    <property type="entry name" value="Bact_response_regulator"/>
</dbReference>
<dbReference type="PANTHER" id="PTHR44591:SF21">
    <property type="entry name" value="TWO-COMPONENT RESPONSE REGULATOR"/>
    <property type="match status" value="1"/>
</dbReference>
<dbReference type="Gene3D" id="3.40.50.2300">
    <property type="match status" value="1"/>
</dbReference>
<evidence type="ECO:0000259" key="3">
    <source>
        <dbReference type="PROSITE" id="PS50110"/>
    </source>
</evidence>
<dbReference type="PROSITE" id="PS50110">
    <property type="entry name" value="RESPONSE_REGULATORY"/>
    <property type="match status" value="1"/>
</dbReference>
<keyword evidence="5" id="KW-1185">Reference proteome</keyword>
<dbReference type="Pfam" id="PF00072">
    <property type="entry name" value="Response_reg"/>
    <property type="match status" value="1"/>
</dbReference>
<dbReference type="InterPro" id="IPR011006">
    <property type="entry name" value="CheY-like_superfamily"/>
</dbReference>
<reference evidence="4 5" key="1">
    <citation type="submission" date="2020-11" db="EMBL/GenBank/DDBJ databases">
        <title>The genome sequence of Novosphingobium sp. 1Y9A.</title>
        <authorList>
            <person name="Liu Y."/>
        </authorList>
    </citation>
    <scope>NUCLEOTIDE SEQUENCE [LARGE SCALE GENOMIC DNA]</scope>
    <source>
        <strain evidence="4 5">1Y9A</strain>
    </source>
</reference>
<gene>
    <name evidence="4" type="ORF">I2488_01590</name>
</gene>
<proteinExistence type="predicted"/>
<evidence type="ECO:0000256" key="2">
    <source>
        <dbReference type="PROSITE-ProRule" id="PRU00169"/>
    </source>
</evidence>
<dbReference type="RefSeq" id="WP_196274053.1">
    <property type="nucleotide sequence ID" value="NZ_JADQDC010000001.1"/>
</dbReference>